<dbReference type="GO" id="GO:0005524">
    <property type="term" value="F:ATP binding"/>
    <property type="evidence" value="ECO:0007669"/>
    <property type="project" value="UniProtKB-KW"/>
</dbReference>
<dbReference type="Gene3D" id="6.10.340.10">
    <property type="match status" value="1"/>
</dbReference>
<feature type="transmembrane region" description="Helical" evidence="9">
    <location>
        <begin position="12"/>
        <end position="35"/>
    </location>
</feature>
<dbReference type="CDD" id="cd00082">
    <property type="entry name" value="HisKA"/>
    <property type="match status" value="1"/>
</dbReference>
<evidence type="ECO:0000256" key="3">
    <source>
        <dbReference type="ARBA" id="ARBA00022553"/>
    </source>
</evidence>
<dbReference type="InterPro" id="IPR036890">
    <property type="entry name" value="HATPase_C_sf"/>
</dbReference>
<dbReference type="AlphaFoldDB" id="A0A495PYA9"/>
<reference evidence="11 12" key="1">
    <citation type="submission" date="2018-10" db="EMBL/GenBank/DDBJ databases">
        <title>Genomic Encyclopedia of Archaeal and Bacterial Type Strains, Phase II (KMG-II): from individual species to whole genera.</title>
        <authorList>
            <person name="Goeker M."/>
        </authorList>
    </citation>
    <scope>NUCLEOTIDE SEQUENCE [LARGE SCALE GENOMIC DNA]</scope>
    <source>
        <strain evidence="11 12">DSM 19839</strain>
    </source>
</reference>
<dbReference type="EC" id="2.7.13.3" evidence="2"/>
<dbReference type="SMART" id="SM00387">
    <property type="entry name" value="HATPase_c"/>
    <property type="match status" value="1"/>
</dbReference>
<dbReference type="OrthoDB" id="9776727at2"/>
<dbReference type="PROSITE" id="PS50109">
    <property type="entry name" value="HIS_KIN"/>
    <property type="match status" value="1"/>
</dbReference>
<keyword evidence="9" id="KW-1133">Transmembrane helix</keyword>
<keyword evidence="9" id="KW-0472">Membrane</keyword>
<dbReference type="InterPro" id="IPR003661">
    <property type="entry name" value="HisK_dim/P_dom"/>
</dbReference>
<dbReference type="PRINTS" id="PR00344">
    <property type="entry name" value="BCTRLSENSOR"/>
</dbReference>
<feature type="domain" description="Histidine kinase" evidence="10">
    <location>
        <begin position="278"/>
        <end position="486"/>
    </location>
</feature>
<evidence type="ECO:0000256" key="1">
    <source>
        <dbReference type="ARBA" id="ARBA00000085"/>
    </source>
</evidence>
<evidence type="ECO:0000259" key="10">
    <source>
        <dbReference type="PROSITE" id="PS50109"/>
    </source>
</evidence>
<dbReference type="RefSeq" id="WP_121344096.1">
    <property type="nucleotide sequence ID" value="NZ_RBLG01000001.1"/>
</dbReference>
<proteinExistence type="predicted"/>
<evidence type="ECO:0000256" key="9">
    <source>
        <dbReference type="SAM" id="Phobius"/>
    </source>
</evidence>
<evidence type="ECO:0000256" key="5">
    <source>
        <dbReference type="ARBA" id="ARBA00022741"/>
    </source>
</evidence>
<keyword evidence="5" id="KW-0547">Nucleotide-binding</keyword>
<keyword evidence="7" id="KW-0067">ATP-binding</keyword>
<dbReference type="InterPro" id="IPR004358">
    <property type="entry name" value="Sig_transdc_His_kin-like_C"/>
</dbReference>
<dbReference type="PANTHER" id="PTHR43065:SF10">
    <property type="entry name" value="PEROXIDE STRESS-ACTIVATED HISTIDINE KINASE MAK3"/>
    <property type="match status" value="1"/>
</dbReference>
<dbReference type="InterPro" id="IPR036097">
    <property type="entry name" value="HisK_dim/P_sf"/>
</dbReference>
<dbReference type="InterPro" id="IPR005467">
    <property type="entry name" value="His_kinase_dom"/>
</dbReference>
<evidence type="ECO:0000256" key="2">
    <source>
        <dbReference type="ARBA" id="ARBA00012438"/>
    </source>
</evidence>
<keyword evidence="12" id="KW-1185">Reference proteome</keyword>
<keyword evidence="4" id="KW-0808">Transferase</keyword>
<evidence type="ECO:0000256" key="4">
    <source>
        <dbReference type="ARBA" id="ARBA00022679"/>
    </source>
</evidence>
<dbReference type="SMART" id="SM00388">
    <property type="entry name" value="HisKA"/>
    <property type="match status" value="1"/>
</dbReference>
<name>A0A495PYA9_9FLAO</name>
<dbReference type="EMBL" id="RBLG01000001">
    <property type="protein sequence ID" value="RKS55269.1"/>
    <property type="molecule type" value="Genomic_DNA"/>
</dbReference>
<evidence type="ECO:0000313" key="12">
    <source>
        <dbReference type="Proteomes" id="UP000276282"/>
    </source>
</evidence>
<dbReference type="Pfam" id="PF00512">
    <property type="entry name" value="HisKA"/>
    <property type="match status" value="1"/>
</dbReference>
<keyword evidence="3" id="KW-0597">Phosphoprotein</keyword>
<dbReference type="SUPFAM" id="SSF47384">
    <property type="entry name" value="Homodimeric domain of signal transducing histidine kinase"/>
    <property type="match status" value="1"/>
</dbReference>
<dbReference type="Gene3D" id="3.30.565.10">
    <property type="entry name" value="Histidine kinase-like ATPase, C-terminal domain"/>
    <property type="match status" value="1"/>
</dbReference>
<evidence type="ECO:0000256" key="6">
    <source>
        <dbReference type="ARBA" id="ARBA00022777"/>
    </source>
</evidence>
<organism evidence="11 12">
    <name type="scientific">Gillisia mitskevichiae</name>
    <dbReference type="NCBI Taxonomy" id="270921"/>
    <lineage>
        <taxon>Bacteria</taxon>
        <taxon>Pseudomonadati</taxon>
        <taxon>Bacteroidota</taxon>
        <taxon>Flavobacteriia</taxon>
        <taxon>Flavobacteriales</taxon>
        <taxon>Flavobacteriaceae</taxon>
        <taxon>Gillisia</taxon>
    </lineage>
</organism>
<keyword evidence="8" id="KW-0902">Two-component regulatory system</keyword>
<gene>
    <name evidence="11" type="ORF">BC962_0228</name>
</gene>
<sequence>MRLLKLSLRNRIFISMMLLVLVASILIAGVTVFQYKQESEDYHRERLERKEQAIRENIKFVLEGTTYLVNTENMPAILQENDKIYEISQVHDMQLNVYDLNGKLLIKSNESFFRDTTNVQIPKHIVKELENSQKKRYLKRSQVNDQKFQSSYTYITDVKFKPLAILYLPYLQDDDLLQKDLNNFLVKLGEVYLFMFLIAILISYFLSKYITKSLKIVSQKIIETRLDKRLQKIQIDNASEEIYALVSAYNSMIDELEESAVKLATGEREQAWREMAKQVAHEIKNPLTPMRLTVQSFQRKFDPEDPTVHQKVDEYTNTLIHQIDTMSAIASAFSNFAKMPAQQNEILNVPKIVKLALDIFNENYMVFHSEKEEILAKFDRTQLIRVVTNLVKNATQALQEVENPKILVEVSEDETMVIIRVSDNGIGISKEDKEKVFEPKFTTKSSGMGLGLAMVKNIVETYDGEITFISEKDKGTIFTVKFPKQKT</sequence>
<dbReference type="Gene3D" id="1.10.287.130">
    <property type="match status" value="1"/>
</dbReference>
<evidence type="ECO:0000256" key="8">
    <source>
        <dbReference type="ARBA" id="ARBA00023012"/>
    </source>
</evidence>
<protein>
    <recommendedName>
        <fullName evidence="2">histidine kinase</fullName>
        <ecNumber evidence="2">2.7.13.3</ecNumber>
    </recommendedName>
</protein>
<keyword evidence="6" id="KW-0418">Kinase</keyword>
<dbReference type="GO" id="GO:0000155">
    <property type="term" value="F:phosphorelay sensor kinase activity"/>
    <property type="evidence" value="ECO:0007669"/>
    <property type="project" value="InterPro"/>
</dbReference>
<dbReference type="PANTHER" id="PTHR43065">
    <property type="entry name" value="SENSOR HISTIDINE KINASE"/>
    <property type="match status" value="1"/>
</dbReference>
<dbReference type="Pfam" id="PF02518">
    <property type="entry name" value="HATPase_c"/>
    <property type="match status" value="1"/>
</dbReference>
<feature type="transmembrane region" description="Helical" evidence="9">
    <location>
        <begin position="191"/>
        <end position="210"/>
    </location>
</feature>
<keyword evidence="9" id="KW-0812">Transmembrane</keyword>
<evidence type="ECO:0000256" key="7">
    <source>
        <dbReference type="ARBA" id="ARBA00022840"/>
    </source>
</evidence>
<evidence type="ECO:0000313" key="11">
    <source>
        <dbReference type="EMBL" id="RKS55269.1"/>
    </source>
</evidence>
<accession>A0A495PYA9</accession>
<dbReference type="Proteomes" id="UP000276282">
    <property type="component" value="Unassembled WGS sequence"/>
</dbReference>
<comment type="catalytic activity">
    <reaction evidence="1">
        <text>ATP + protein L-histidine = ADP + protein N-phospho-L-histidine.</text>
        <dbReference type="EC" id="2.7.13.3"/>
    </reaction>
</comment>
<comment type="caution">
    <text evidence="11">The sequence shown here is derived from an EMBL/GenBank/DDBJ whole genome shotgun (WGS) entry which is preliminary data.</text>
</comment>
<dbReference type="InterPro" id="IPR003594">
    <property type="entry name" value="HATPase_dom"/>
</dbReference>
<dbReference type="SUPFAM" id="SSF55874">
    <property type="entry name" value="ATPase domain of HSP90 chaperone/DNA topoisomerase II/histidine kinase"/>
    <property type="match status" value="1"/>
</dbReference>